<dbReference type="GO" id="GO:0015031">
    <property type="term" value="P:protein transport"/>
    <property type="evidence" value="ECO:0007669"/>
    <property type="project" value="UniProtKB-KW"/>
</dbReference>
<evidence type="ECO:0000256" key="1">
    <source>
        <dbReference type="ARBA" id="ARBA00004370"/>
    </source>
</evidence>
<dbReference type="EMBL" id="VXAK01011138">
    <property type="protein sequence ID" value="NXK21214.1"/>
    <property type="molecule type" value="Genomic_DNA"/>
</dbReference>
<dbReference type="Pfam" id="PF08571">
    <property type="entry name" value="Yos1"/>
    <property type="match status" value="1"/>
</dbReference>
<evidence type="ECO:0000256" key="6">
    <source>
        <dbReference type="ARBA" id="ARBA00022989"/>
    </source>
</evidence>
<evidence type="ECO:0000256" key="8">
    <source>
        <dbReference type="ARBA" id="ARBA00024203"/>
    </source>
</evidence>
<dbReference type="GO" id="GO:0006888">
    <property type="term" value="P:endoplasmic reticulum to Golgi vesicle-mediated transport"/>
    <property type="evidence" value="ECO:0007669"/>
    <property type="project" value="TreeGrafter"/>
</dbReference>
<dbReference type="PANTHER" id="PTHR15858:SF0">
    <property type="entry name" value="IMMEDIATE EARLY RESPONSE 3-INTERACTING PROTEIN 1"/>
    <property type="match status" value="1"/>
</dbReference>
<dbReference type="Proteomes" id="UP000541811">
    <property type="component" value="Unassembled WGS sequence"/>
</dbReference>
<comment type="similarity">
    <text evidence="8">Belongs to the YOS1 family.</text>
</comment>
<feature type="non-terminal residue" evidence="11">
    <location>
        <position position="1"/>
    </location>
</feature>
<keyword evidence="4 10" id="KW-0812">Transmembrane</keyword>
<keyword evidence="6 10" id="KW-1133">Transmembrane helix</keyword>
<dbReference type="PANTHER" id="PTHR15858">
    <property type="entry name" value="IMMEDIATE EARLY RESPONSE 3-INTERACTING PROTEIN 1"/>
    <property type="match status" value="1"/>
</dbReference>
<keyword evidence="7 10" id="KW-0472">Membrane</keyword>
<dbReference type="InterPro" id="IPR013880">
    <property type="entry name" value="Yos1"/>
</dbReference>
<evidence type="ECO:0000313" key="11">
    <source>
        <dbReference type="EMBL" id="NXK21214.1"/>
    </source>
</evidence>
<evidence type="ECO:0000256" key="5">
    <source>
        <dbReference type="ARBA" id="ARBA00022927"/>
    </source>
</evidence>
<evidence type="ECO:0000256" key="9">
    <source>
        <dbReference type="ARBA" id="ARBA00045999"/>
    </source>
</evidence>
<evidence type="ECO:0000256" key="4">
    <source>
        <dbReference type="ARBA" id="ARBA00022692"/>
    </source>
</evidence>
<dbReference type="AlphaFoldDB" id="A0A7L0HMM7"/>
<comment type="subcellular location">
    <subcellularLocation>
        <location evidence="1">Membrane</location>
    </subcellularLocation>
</comment>
<feature type="non-terminal residue" evidence="11">
    <location>
        <position position="56"/>
    </location>
</feature>
<name>A0A7L0HMM7_AREIN</name>
<dbReference type="GO" id="GO:0000139">
    <property type="term" value="C:Golgi membrane"/>
    <property type="evidence" value="ECO:0007669"/>
    <property type="project" value="TreeGrafter"/>
</dbReference>
<reference evidence="11 12" key="1">
    <citation type="submission" date="2019-09" db="EMBL/GenBank/DDBJ databases">
        <title>Bird 10,000 Genomes (B10K) Project - Family phase.</title>
        <authorList>
            <person name="Zhang G."/>
        </authorList>
    </citation>
    <scope>NUCLEOTIDE SEQUENCE [LARGE SCALE GENOMIC DNA]</scope>
    <source>
        <strain evidence="11">B10K-DU-005-73</strain>
        <tissue evidence="11">Liver</tissue>
    </source>
</reference>
<feature type="transmembrane region" description="Helical" evidence="10">
    <location>
        <begin position="35"/>
        <end position="55"/>
    </location>
</feature>
<keyword evidence="5" id="KW-0653">Protein transport</keyword>
<evidence type="ECO:0000256" key="10">
    <source>
        <dbReference type="SAM" id="Phobius"/>
    </source>
</evidence>
<sequence>FCDTVGWGSDQGIGGFGEEQGIKAQLRNLIRSIRTVMRVPLIAVNSITIILLLLFG</sequence>
<gene>
    <name evidence="11" type="primary">Ier3ip1</name>
    <name evidence="11" type="ORF">AREINT_R14492</name>
</gene>
<dbReference type="GO" id="GO:0005789">
    <property type="term" value="C:endoplasmic reticulum membrane"/>
    <property type="evidence" value="ECO:0007669"/>
    <property type="project" value="TreeGrafter"/>
</dbReference>
<keyword evidence="3" id="KW-0813">Transport</keyword>
<keyword evidence="12" id="KW-1185">Reference proteome</keyword>
<protein>
    <recommendedName>
        <fullName evidence="2">Immediate early response 3-interacting protein 1</fullName>
    </recommendedName>
</protein>
<dbReference type="GO" id="GO:0030134">
    <property type="term" value="C:COPII-coated ER to Golgi transport vesicle"/>
    <property type="evidence" value="ECO:0007669"/>
    <property type="project" value="TreeGrafter"/>
</dbReference>
<evidence type="ECO:0000256" key="3">
    <source>
        <dbReference type="ARBA" id="ARBA00022448"/>
    </source>
</evidence>
<evidence type="ECO:0000313" key="12">
    <source>
        <dbReference type="Proteomes" id="UP000541811"/>
    </source>
</evidence>
<accession>A0A7L0HMM7</accession>
<comment type="caution">
    <text evidence="11">The sequence shown here is derived from an EMBL/GenBank/DDBJ whole genome shotgun (WGS) entry which is preliminary data.</text>
</comment>
<proteinExistence type="inferred from homology"/>
<evidence type="ECO:0000256" key="7">
    <source>
        <dbReference type="ARBA" id="ARBA00023136"/>
    </source>
</evidence>
<organism evidence="11 12">
    <name type="scientific">Arenaria interpres</name>
    <name type="common">Ruddy turnstone</name>
    <name type="synonym">Tringa interpres</name>
    <dbReference type="NCBI Taxonomy" id="54971"/>
    <lineage>
        <taxon>Eukaryota</taxon>
        <taxon>Metazoa</taxon>
        <taxon>Chordata</taxon>
        <taxon>Craniata</taxon>
        <taxon>Vertebrata</taxon>
        <taxon>Euteleostomi</taxon>
        <taxon>Archelosauria</taxon>
        <taxon>Archosauria</taxon>
        <taxon>Dinosauria</taxon>
        <taxon>Saurischia</taxon>
        <taxon>Theropoda</taxon>
        <taxon>Coelurosauria</taxon>
        <taxon>Aves</taxon>
        <taxon>Neognathae</taxon>
        <taxon>Neoaves</taxon>
        <taxon>Charadriiformes</taxon>
        <taxon>Scolopacidae</taxon>
        <taxon>Arenaria</taxon>
    </lineage>
</organism>
<comment type="function">
    <text evidence="9">Regulator of endoplasmic reticulum secretion that acts as a key determinant of brain size. Required for secretion of extracellular matrix proteins. Required for correct brain development by depositing sufficient extracellular matrix proteins for tissue integrity and the proliferation of neural progenitors. Acts as a regulator of the unfolded protein response (UPR).</text>
</comment>
<evidence type="ECO:0000256" key="2">
    <source>
        <dbReference type="ARBA" id="ARBA00016434"/>
    </source>
</evidence>